<dbReference type="InterPro" id="IPR037481">
    <property type="entry name" value="LacX"/>
</dbReference>
<dbReference type="Gene3D" id="2.70.98.10">
    <property type="match status" value="1"/>
</dbReference>
<dbReference type="InterPro" id="IPR011013">
    <property type="entry name" value="Gal_mutarotase_sf_dom"/>
</dbReference>
<proteinExistence type="predicted"/>
<accession>A0ABP7TLZ3</accession>
<name>A0ABP7TLZ3_9FLAO</name>
<comment type="cofactor">
    <cofactor evidence="1">
        <name>Ca(2+)</name>
        <dbReference type="ChEBI" id="CHEBI:29108"/>
    </cofactor>
</comment>
<evidence type="ECO:0000256" key="1">
    <source>
        <dbReference type="ARBA" id="ARBA00001913"/>
    </source>
</evidence>
<evidence type="ECO:0000313" key="4">
    <source>
        <dbReference type="EMBL" id="GAA4028291.1"/>
    </source>
</evidence>
<reference evidence="5" key="1">
    <citation type="journal article" date="2019" name="Int. J. Syst. Evol. Microbiol.">
        <title>The Global Catalogue of Microorganisms (GCM) 10K type strain sequencing project: providing services to taxonomists for standard genome sequencing and annotation.</title>
        <authorList>
            <consortium name="The Broad Institute Genomics Platform"/>
            <consortium name="The Broad Institute Genome Sequencing Center for Infectious Disease"/>
            <person name="Wu L."/>
            <person name="Ma J."/>
        </authorList>
    </citation>
    <scope>NUCLEOTIDE SEQUENCE [LARGE SCALE GENOMIC DNA]</scope>
    <source>
        <strain evidence="5">JCM 17064</strain>
    </source>
</reference>
<evidence type="ECO:0000313" key="5">
    <source>
        <dbReference type="Proteomes" id="UP001500968"/>
    </source>
</evidence>
<dbReference type="RefSeq" id="WP_324690594.1">
    <property type="nucleotide sequence ID" value="NZ_BAABCR010000013.1"/>
</dbReference>
<dbReference type="EMBL" id="BAABCR010000013">
    <property type="protein sequence ID" value="GAA4028291.1"/>
    <property type="molecule type" value="Genomic_DNA"/>
</dbReference>
<keyword evidence="3" id="KW-0106">Calcium</keyword>
<evidence type="ECO:0000256" key="2">
    <source>
        <dbReference type="ARBA" id="ARBA00011245"/>
    </source>
</evidence>
<gene>
    <name evidence="4" type="ORF">GCM10022386_09910</name>
</gene>
<dbReference type="Proteomes" id="UP001500968">
    <property type="component" value="Unassembled WGS sequence"/>
</dbReference>
<dbReference type="InterPro" id="IPR008183">
    <property type="entry name" value="Aldose_1/G6P_1-epimerase"/>
</dbReference>
<keyword evidence="5" id="KW-1185">Reference proteome</keyword>
<dbReference type="CDD" id="cd09024">
    <property type="entry name" value="Aldose_epim_lacX"/>
    <property type="match status" value="1"/>
</dbReference>
<dbReference type="InterPro" id="IPR014718">
    <property type="entry name" value="GH-type_carb-bd"/>
</dbReference>
<protein>
    <submittedName>
        <fullName evidence="4">Aldose 1-epimerase family protein</fullName>
    </submittedName>
</protein>
<dbReference type="SUPFAM" id="SSF74650">
    <property type="entry name" value="Galactose mutarotase-like"/>
    <property type="match status" value="1"/>
</dbReference>
<evidence type="ECO:0000256" key="3">
    <source>
        <dbReference type="ARBA" id="ARBA00022837"/>
    </source>
</evidence>
<sequence length="284" mass="32335">MIATLSNSTLSVSINSKGAELISIQNIQTKREYIWEGNPEYWGKHSPILFPIVGTLKNNAYRFNGQNYTLPRHGFARDYEFKVISQESDKVIFSLQENAATLAAYPFDFELQVGYTLIKNELVVRYLIRNNNQMTMPFSIGGHPAFALKNAFTDYSLRFEKEKNLTSYSLDNDLISDKTAIVPLQQNLLPLSYALFEKDALVFKSMTSKQIQLLENNVPILNFKYRDFPHFGLWTKVGAPFICLEPWLGYADTIAANGNLMEKEGITLLEANSEKEISFSIEIV</sequence>
<comment type="subunit">
    <text evidence="2">Monomer.</text>
</comment>
<dbReference type="Pfam" id="PF01263">
    <property type="entry name" value="Aldose_epim"/>
    <property type="match status" value="1"/>
</dbReference>
<comment type="caution">
    <text evidence="4">The sequence shown here is derived from an EMBL/GenBank/DDBJ whole genome shotgun (WGS) entry which is preliminary data.</text>
</comment>
<organism evidence="4 5">
    <name type="scientific">Flavobacterium cheonhonense</name>
    <dbReference type="NCBI Taxonomy" id="706185"/>
    <lineage>
        <taxon>Bacteria</taxon>
        <taxon>Pseudomonadati</taxon>
        <taxon>Bacteroidota</taxon>
        <taxon>Flavobacteriia</taxon>
        <taxon>Flavobacteriales</taxon>
        <taxon>Flavobacteriaceae</taxon>
        <taxon>Flavobacterium</taxon>
    </lineage>
</organism>